<dbReference type="Proteomes" id="UP001150904">
    <property type="component" value="Unassembled WGS sequence"/>
</dbReference>
<dbReference type="InterPro" id="IPR011057">
    <property type="entry name" value="Mss4-like_sf"/>
</dbReference>
<reference evidence="7" key="2">
    <citation type="journal article" date="2023" name="IMA Fungus">
        <title>Comparative genomic study of the Penicillium genus elucidates a diverse pangenome and 15 lateral gene transfer events.</title>
        <authorList>
            <person name="Petersen C."/>
            <person name="Sorensen T."/>
            <person name="Nielsen M.R."/>
            <person name="Sondergaard T.E."/>
            <person name="Sorensen J.L."/>
            <person name="Fitzpatrick D.A."/>
            <person name="Frisvad J.C."/>
            <person name="Nielsen K.L."/>
        </authorList>
    </citation>
    <scope>NUCLEOTIDE SEQUENCE</scope>
    <source>
        <strain evidence="7">IBT 15544</strain>
    </source>
</reference>
<keyword evidence="8" id="KW-1185">Reference proteome</keyword>
<reference evidence="7" key="1">
    <citation type="submission" date="2022-12" db="EMBL/GenBank/DDBJ databases">
        <authorList>
            <person name="Petersen C."/>
        </authorList>
    </citation>
    <scope>NUCLEOTIDE SEQUENCE</scope>
    <source>
        <strain evidence="7">IBT 15544</strain>
    </source>
</reference>
<evidence type="ECO:0000256" key="2">
    <source>
        <dbReference type="ARBA" id="ARBA00022723"/>
    </source>
</evidence>
<dbReference type="OrthoDB" id="9970124at2759"/>
<organism evidence="7 8">
    <name type="scientific">Penicillium cinerascens</name>
    <dbReference type="NCBI Taxonomy" id="70096"/>
    <lineage>
        <taxon>Eukaryota</taxon>
        <taxon>Fungi</taxon>
        <taxon>Dikarya</taxon>
        <taxon>Ascomycota</taxon>
        <taxon>Pezizomycotina</taxon>
        <taxon>Eurotiomycetes</taxon>
        <taxon>Eurotiomycetidae</taxon>
        <taxon>Eurotiales</taxon>
        <taxon>Aspergillaceae</taxon>
        <taxon>Penicillium</taxon>
    </lineage>
</organism>
<dbReference type="InterPro" id="IPR006913">
    <property type="entry name" value="CENP-V/GFA"/>
</dbReference>
<evidence type="ECO:0000256" key="5">
    <source>
        <dbReference type="SAM" id="MobiDB-lite"/>
    </source>
</evidence>
<evidence type="ECO:0000256" key="3">
    <source>
        <dbReference type="ARBA" id="ARBA00022833"/>
    </source>
</evidence>
<comment type="caution">
    <text evidence="7">The sequence shown here is derived from an EMBL/GenBank/DDBJ whole genome shotgun (WGS) entry which is preliminary data.</text>
</comment>
<dbReference type="PANTHER" id="PTHR33337">
    <property type="entry name" value="GFA DOMAIN-CONTAINING PROTEIN"/>
    <property type="match status" value="1"/>
</dbReference>
<evidence type="ECO:0000256" key="1">
    <source>
        <dbReference type="ARBA" id="ARBA00005495"/>
    </source>
</evidence>
<keyword evidence="2" id="KW-0479">Metal-binding</keyword>
<dbReference type="Gene3D" id="3.90.1590.10">
    <property type="entry name" value="glutathione-dependent formaldehyde- activating enzyme (gfa)"/>
    <property type="match status" value="1"/>
</dbReference>
<sequence length="203" mass="22621">MAEMGYDGNVGDPLPTPAVTNNPPEHTLVAEEWKHRPPYLIQSTQEFGEIKWRGSCQCQKISYSLKGKPIRATFSHARSTQIMHGAPVEWAALVHKSDISFDNGCNGLSFSSSSDLPASPSVSCESCHTPIMHEGKGSTCSIFPPLIKFKGSMDEQRSQRDLFKPNCHIFYAQRMMDIPDGITKWSDLDESSQRLDDYGNPIE</sequence>
<proteinExistence type="inferred from homology"/>
<keyword evidence="4" id="KW-0456">Lyase</keyword>
<keyword evidence="3" id="KW-0862">Zinc</keyword>
<dbReference type="Pfam" id="PF04828">
    <property type="entry name" value="GFA"/>
    <property type="match status" value="1"/>
</dbReference>
<dbReference type="EMBL" id="JAPQKR010000016">
    <property type="protein sequence ID" value="KAJ5191967.1"/>
    <property type="molecule type" value="Genomic_DNA"/>
</dbReference>
<dbReference type="AlphaFoldDB" id="A0A9W9J9E0"/>
<dbReference type="GO" id="GO:0016846">
    <property type="term" value="F:carbon-sulfur lyase activity"/>
    <property type="evidence" value="ECO:0007669"/>
    <property type="project" value="InterPro"/>
</dbReference>
<protein>
    <recommendedName>
        <fullName evidence="6">CENP-V/GFA domain-containing protein</fullName>
    </recommendedName>
</protein>
<dbReference type="SUPFAM" id="SSF51316">
    <property type="entry name" value="Mss4-like"/>
    <property type="match status" value="1"/>
</dbReference>
<evidence type="ECO:0000256" key="4">
    <source>
        <dbReference type="ARBA" id="ARBA00023239"/>
    </source>
</evidence>
<feature type="domain" description="CENP-V/GFA" evidence="6">
    <location>
        <begin position="53"/>
        <end position="172"/>
    </location>
</feature>
<dbReference type="RefSeq" id="XP_058304907.1">
    <property type="nucleotide sequence ID" value="XM_058458008.1"/>
</dbReference>
<dbReference type="PANTHER" id="PTHR33337:SF40">
    <property type="entry name" value="CENP-V_GFA DOMAIN-CONTAINING PROTEIN-RELATED"/>
    <property type="match status" value="1"/>
</dbReference>
<name>A0A9W9J9E0_9EURO</name>
<accession>A0A9W9J9E0</accession>
<dbReference type="GO" id="GO:0046872">
    <property type="term" value="F:metal ion binding"/>
    <property type="evidence" value="ECO:0007669"/>
    <property type="project" value="UniProtKB-KW"/>
</dbReference>
<evidence type="ECO:0000313" key="8">
    <source>
        <dbReference type="Proteomes" id="UP001150904"/>
    </source>
</evidence>
<feature type="region of interest" description="Disordered" evidence="5">
    <location>
        <begin position="1"/>
        <end position="22"/>
    </location>
</feature>
<evidence type="ECO:0000259" key="6">
    <source>
        <dbReference type="Pfam" id="PF04828"/>
    </source>
</evidence>
<dbReference type="GeneID" id="83185309"/>
<gene>
    <name evidence="7" type="ORF">N7498_010952</name>
</gene>
<evidence type="ECO:0000313" key="7">
    <source>
        <dbReference type="EMBL" id="KAJ5191967.1"/>
    </source>
</evidence>
<comment type="similarity">
    <text evidence="1">Belongs to the Gfa family.</text>
</comment>